<dbReference type="PROSITE" id="PS00615">
    <property type="entry name" value="C_TYPE_LECTIN_1"/>
    <property type="match status" value="1"/>
</dbReference>
<protein>
    <recommendedName>
        <fullName evidence="2">C-type lectin domain-containing protein</fullName>
    </recommendedName>
</protein>
<keyword evidence="1" id="KW-1015">Disulfide bond</keyword>
<dbReference type="InterPro" id="IPR016187">
    <property type="entry name" value="CTDL_fold"/>
</dbReference>
<dbReference type="Gene3D" id="3.10.100.10">
    <property type="entry name" value="Mannose-Binding Protein A, subunit A"/>
    <property type="match status" value="1"/>
</dbReference>
<feature type="domain" description="C-type lectin" evidence="2">
    <location>
        <begin position="60"/>
        <end position="177"/>
    </location>
</feature>
<proteinExistence type="predicted"/>
<evidence type="ECO:0000256" key="1">
    <source>
        <dbReference type="ARBA" id="ARBA00023157"/>
    </source>
</evidence>
<dbReference type="PROSITE" id="PS50041">
    <property type="entry name" value="C_TYPE_LECTIN_2"/>
    <property type="match status" value="1"/>
</dbReference>
<dbReference type="SUPFAM" id="SSF56436">
    <property type="entry name" value="C-type lectin-like"/>
    <property type="match status" value="1"/>
</dbReference>
<dbReference type="AlphaFoldDB" id="A0A3Q3MM55"/>
<evidence type="ECO:0000313" key="4">
    <source>
        <dbReference type="Proteomes" id="UP000261640"/>
    </source>
</evidence>
<reference evidence="3" key="1">
    <citation type="submission" date="2025-08" db="UniProtKB">
        <authorList>
            <consortium name="Ensembl"/>
        </authorList>
    </citation>
    <scope>IDENTIFICATION</scope>
</reference>
<dbReference type="InterPro" id="IPR016186">
    <property type="entry name" value="C-type_lectin-like/link_sf"/>
</dbReference>
<accession>A0A3Q3MM55</accession>
<dbReference type="Pfam" id="PF00059">
    <property type="entry name" value="Lectin_C"/>
    <property type="match status" value="1"/>
</dbReference>
<dbReference type="PANTHER" id="PTHR22803">
    <property type="entry name" value="MANNOSE, PHOSPHOLIPASE, LECTIN RECEPTOR RELATED"/>
    <property type="match status" value="1"/>
</dbReference>
<dbReference type="InterPro" id="IPR050111">
    <property type="entry name" value="C-type_lectin/snaclec_domain"/>
</dbReference>
<evidence type="ECO:0000313" key="3">
    <source>
        <dbReference type="Ensembl" id="ENSMAMP00000023931.2"/>
    </source>
</evidence>
<dbReference type="Ensembl" id="ENSMAMT00000024539.2">
    <property type="protein sequence ID" value="ENSMAMP00000023931.2"/>
    <property type="gene ID" value="ENSMAMG00000024419.1"/>
</dbReference>
<dbReference type="GeneTree" id="ENSGT01150000286973"/>
<dbReference type="CDD" id="cd00037">
    <property type="entry name" value="CLECT"/>
    <property type="match status" value="1"/>
</dbReference>
<dbReference type="Proteomes" id="UP000261640">
    <property type="component" value="Unplaced"/>
</dbReference>
<dbReference type="InterPro" id="IPR001304">
    <property type="entry name" value="C-type_lectin-like"/>
</dbReference>
<dbReference type="SMART" id="SM00034">
    <property type="entry name" value="CLECT"/>
    <property type="match status" value="1"/>
</dbReference>
<dbReference type="InterPro" id="IPR018378">
    <property type="entry name" value="C-type_lectin_CS"/>
</dbReference>
<dbReference type="PRINTS" id="PR01504">
    <property type="entry name" value="PNCREATITSAP"/>
</dbReference>
<keyword evidence="4" id="KW-1185">Reference proteome</keyword>
<reference evidence="3" key="2">
    <citation type="submission" date="2025-09" db="UniProtKB">
        <authorList>
            <consortium name="Ensembl"/>
        </authorList>
    </citation>
    <scope>IDENTIFICATION</scope>
</reference>
<name>A0A3Q3MM55_9TELE</name>
<organism evidence="3 4">
    <name type="scientific">Mastacembelus armatus</name>
    <name type="common">zig-zag eel</name>
    <dbReference type="NCBI Taxonomy" id="205130"/>
    <lineage>
        <taxon>Eukaryota</taxon>
        <taxon>Metazoa</taxon>
        <taxon>Chordata</taxon>
        <taxon>Craniata</taxon>
        <taxon>Vertebrata</taxon>
        <taxon>Euteleostomi</taxon>
        <taxon>Actinopterygii</taxon>
        <taxon>Neopterygii</taxon>
        <taxon>Teleostei</taxon>
        <taxon>Neoteleostei</taxon>
        <taxon>Acanthomorphata</taxon>
        <taxon>Anabantaria</taxon>
        <taxon>Synbranchiformes</taxon>
        <taxon>Mastacembelidae</taxon>
        <taxon>Mastacembelus</taxon>
    </lineage>
</organism>
<sequence>TSTVRLFILFCEALELRSLHSSFYLLFFHFYAICVSYKAITFVLSSSHPQCDLANGWTQYGSNCYKLKADTRKSWAAARYDCVQDGGDLVSIASAGEEQYVTGVIAQSPTGISLWMGGHDSITEGGWEWTDGSPFRYIHWNAGNPDDYYGEDCLSILINKGHWNDDNCENKRGYICKRRGVMYWKNTRTPSTS</sequence>
<evidence type="ECO:0000259" key="2">
    <source>
        <dbReference type="PROSITE" id="PS50041"/>
    </source>
</evidence>